<reference evidence="11" key="1">
    <citation type="submission" date="2022-01" db="EMBL/GenBank/DDBJ databases">
        <authorList>
            <person name="King R."/>
        </authorList>
    </citation>
    <scope>NUCLEOTIDE SEQUENCE</scope>
</reference>
<evidence type="ECO:0000256" key="6">
    <source>
        <dbReference type="ARBA" id="ARBA00023136"/>
    </source>
</evidence>
<dbReference type="PRINTS" id="PR00237">
    <property type="entry name" value="GPCRRHODOPSN"/>
</dbReference>
<proteinExistence type="inferred from homology"/>
<name>A0A9N9TVT9_PHYSR</name>
<dbReference type="GO" id="GO:0016020">
    <property type="term" value="C:membrane"/>
    <property type="evidence" value="ECO:0007669"/>
    <property type="project" value="UniProtKB-SubCell"/>
</dbReference>
<dbReference type="SUPFAM" id="SSF81321">
    <property type="entry name" value="Family A G protein-coupled receptor-like"/>
    <property type="match status" value="1"/>
</dbReference>
<evidence type="ECO:0000256" key="2">
    <source>
        <dbReference type="ARBA" id="ARBA00010663"/>
    </source>
</evidence>
<comment type="subcellular location">
    <subcellularLocation>
        <location evidence="1">Membrane</location>
        <topology evidence="1">Multi-pass membrane protein</topology>
    </subcellularLocation>
</comment>
<dbReference type="Gene3D" id="1.20.1070.10">
    <property type="entry name" value="Rhodopsin 7-helix transmembrane proteins"/>
    <property type="match status" value="1"/>
</dbReference>
<dbReference type="OrthoDB" id="9946013at2759"/>
<keyword evidence="8" id="KW-0807">Transducer</keyword>
<keyword evidence="5" id="KW-0297">G-protein coupled receptor</keyword>
<protein>
    <recommendedName>
        <fullName evidence="10">G-protein coupled receptors family 1 profile domain-containing protein</fullName>
    </recommendedName>
</protein>
<evidence type="ECO:0000259" key="10">
    <source>
        <dbReference type="PROSITE" id="PS50262"/>
    </source>
</evidence>
<dbReference type="AlphaFoldDB" id="A0A9N9TVT9"/>
<dbReference type="EMBL" id="OU900100">
    <property type="protein sequence ID" value="CAG9863801.1"/>
    <property type="molecule type" value="Genomic_DNA"/>
</dbReference>
<dbReference type="PANTHER" id="PTHR24235:SF12">
    <property type="entry name" value="G-PROTEIN COUPLED RECEPTORS FAMILY 1 PROFILE DOMAIN-CONTAINING PROTEIN"/>
    <property type="match status" value="1"/>
</dbReference>
<dbReference type="Pfam" id="PF00001">
    <property type="entry name" value="7tm_1"/>
    <property type="match status" value="1"/>
</dbReference>
<organism evidence="11 12">
    <name type="scientific">Phyllotreta striolata</name>
    <name type="common">Striped flea beetle</name>
    <name type="synonym">Crioceris striolata</name>
    <dbReference type="NCBI Taxonomy" id="444603"/>
    <lineage>
        <taxon>Eukaryota</taxon>
        <taxon>Metazoa</taxon>
        <taxon>Ecdysozoa</taxon>
        <taxon>Arthropoda</taxon>
        <taxon>Hexapoda</taxon>
        <taxon>Insecta</taxon>
        <taxon>Pterygota</taxon>
        <taxon>Neoptera</taxon>
        <taxon>Endopterygota</taxon>
        <taxon>Coleoptera</taxon>
        <taxon>Polyphaga</taxon>
        <taxon>Cucujiformia</taxon>
        <taxon>Chrysomeloidea</taxon>
        <taxon>Chrysomelidae</taxon>
        <taxon>Galerucinae</taxon>
        <taxon>Alticini</taxon>
        <taxon>Phyllotreta</taxon>
    </lineage>
</organism>
<dbReference type="Proteomes" id="UP001153712">
    <property type="component" value="Chromosome 7"/>
</dbReference>
<evidence type="ECO:0000313" key="12">
    <source>
        <dbReference type="Proteomes" id="UP001153712"/>
    </source>
</evidence>
<gene>
    <name evidence="11" type="ORF">PHYEVI_LOCUS10083</name>
</gene>
<evidence type="ECO:0000313" key="11">
    <source>
        <dbReference type="EMBL" id="CAG9863801.1"/>
    </source>
</evidence>
<dbReference type="PROSITE" id="PS50262">
    <property type="entry name" value="G_PROTEIN_RECEP_F1_2"/>
    <property type="match status" value="1"/>
</dbReference>
<dbReference type="PANTHER" id="PTHR24235">
    <property type="entry name" value="NEUROPEPTIDE Y RECEPTOR"/>
    <property type="match status" value="1"/>
</dbReference>
<keyword evidence="12" id="KW-1185">Reference proteome</keyword>
<feature type="transmembrane region" description="Helical" evidence="9">
    <location>
        <begin position="179"/>
        <end position="197"/>
    </location>
</feature>
<keyword evidence="4 9" id="KW-1133">Transmembrane helix</keyword>
<evidence type="ECO:0000256" key="9">
    <source>
        <dbReference type="SAM" id="Phobius"/>
    </source>
</evidence>
<evidence type="ECO:0000256" key="3">
    <source>
        <dbReference type="ARBA" id="ARBA00022692"/>
    </source>
</evidence>
<feature type="domain" description="G-protein coupled receptors family 1 profile" evidence="10">
    <location>
        <begin position="79"/>
        <end position="342"/>
    </location>
</feature>
<accession>A0A9N9TVT9</accession>
<feature type="transmembrane region" description="Helical" evidence="9">
    <location>
        <begin position="272"/>
        <end position="296"/>
    </location>
</feature>
<dbReference type="GO" id="GO:0004930">
    <property type="term" value="F:G protein-coupled receptor activity"/>
    <property type="evidence" value="ECO:0007669"/>
    <property type="project" value="UniProtKB-KW"/>
</dbReference>
<dbReference type="InterPro" id="IPR000276">
    <property type="entry name" value="GPCR_Rhodpsn"/>
</dbReference>
<feature type="transmembrane region" description="Helical" evidence="9">
    <location>
        <begin position="223"/>
        <end position="251"/>
    </location>
</feature>
<feature type="transmembrane region" description="Helical" evidence="9">
    <location>
        <begin position="319"/>
        <end position="344"/>
    </location>
</feature>
<evidence type="ECO:0000256" key="5">
    <source>
        <dbReference type="ARBA" id="ARBA00023040"/>
    </source>
</evidence>
<sequence length="413" mass="47937">MDLNTNDTDFDDLSLFEVERSVSIPIYSPHMPTQSRKNHFQIDYSTTPFINNIWVSKDCTEIILKTSAVLPVVIFGVFGNVMVIYILWKNVKIRTPTNLLIGHMAVADSLSLLTHPWVTLTYDFFQNYQLGVVGCKGEGAAECSILIASVISMSAITYDRLTAIVLPKETRITKKGAKTIMVVTWIIGLLLSVPIYLNRQYRERQWKDFLEKYCTENVVFLNIYWYVIITVMVYLPLIIQIICYITIFLKLDKYEKIALKKLGQHINYKKKAAIMMFIVTIVFMVCRLPFTAFIIYRHQLIKGKKLGGSMDVTYQVNQVYYVLWFVSKYLIFINSAINPLIYGVTNEQFLRAFKATKVARLICRMNPNRAIPKESKKIKSDTTNRNGIFYIFKKNKRHLQEENTKKTFINTHL</sequence>
<dbReference type="InterPro" id="IPR017452">
    <property type="entry name" value="GPCR_Rhodpsn_7TM"/>
</dbReference>
<keyword evidence="7" id="KW-0675">Receptor</keyword>
<keyword evidence="6 9" id="KW-0472">Membrane</keyword>
<feature type="transmembrane region" description="Helical" evidence="9">
    <location>
        <begin position="100"/>
        <end position="119"/>
    </location>
</feature>
<evidence type="ECO:0000256" key="4">
    <source>
        <dbReference type="ARBA" id="ARBA00022989"/>
    </source>
</evidence>
<evidence type="ECO:0000256" key="1">
    <source>
        <dbReference type="ARBA" id="ARBA00004141"/>
    </source>
</evidence>
<feature type="transmembrane region" description="Helical" evidence="9">
    <location>
        <begin position="68"/>
        <end position="88"/>
    </location>
</feature>
<evidence type="ECO:0000256" key="7">
    <source>
        <dbReference type="ARBA" id="ARBA00023170"/>
    </source>
</evidence>
<keyword evidence="3 9" id="KW-0812">Transmembrane</keyword>
<comment type="similarity">
    <text evidence="2">Belongs to the G-protein coupled receptor 1 family.</text>
</comment>
<evidence type="ECO:0000256" key="8">
    <source>
        <dbReference type="ARBA" id="ARBA00023224"/>
    </source>
</evidence>